<feature type="domain" description="PAS" evidence="3">
    <location>
        <begin position="468"/>
        <end position="538"/>
    </location>
</feature>
<dbReference type="CDD" id="cd06225">
    <property type="entry name" value="HAMP"/>
    <property type="match status" value="1"/>
</dbReference>
<feature type="domain" description="PAS" evidence="3">
    <location>
        <begin position="214"/>
        <end position="285"/>
    </location>
</feature>
<dbReference type="InterPro" id="IPR000014">
    <property type="entry name" value="PAS"/>
</dbReference>
<proteinExistence type="predicted"/>
<keyword evidence="6" id="KW-1185">Reference proteome</keyword>
<reference evidence="5 6" key="1">
    <citation type="journal article" date="2017" name="ISME J.">
        <title>Grape pomace compost harbors organohalide-respiring Dehalogenimonas species with novel reductive dehalogenase genes.</title>
        <authorList>
            <person name="Yang Y."/>
            <person name="Higgins S.A."/>
            <person name="Yan J."/>
            <person name="Simsir B."/>
            <person name="Chourey K."/>
            <person name="Iyer R."/>
            <person name="Hettich R.L."/>
            <person name="Baldwin B."/>
            <person name="Ogles D.M."/>
            <person name="Loffler F.E."/>
        </authorList>
    </citation>
    <scope>NUCLEOTIDE SEQUENCE [LARGE SCALE GENOMIC DNA]</scope>
    <source>
        <strain evidence="5 6">GP</strain>
    </source>
</reference>
<dbReference type="SUPFAM" id="SSF158472">
    <property type="entry name" value="HAMP domain-like"/>
    <property type="match status" value="1"/>
</dbReference>
<dbReference type="PROSITE" id="PS50885">
    <property type="entry name" value="HAMP"/>
    <property type="match status" value="1"/>
</dbReference>
<dbReference type="GO" id="GO:0016020">
    <property type="term" value="C:membrane"/>
    <property type="evidence" value="ECO:0007669"/>
    <property type="project" value="InterPro"/>
</dbReference>
<dbReference type="InterPro" id="IPR013656">
    <property type="entry name" value="PAS_4"/>
</dbReference>
<dbReference type="PROSITE" id="PS50112">
    <property type="entry name" value="PAS"/>
    <property type="match status" value="2"/>
</dbReference>
<dbReference type="PANTHER" id="PTHR44757:SF2">
    <property type="entry name" value="BIOFILM ARCHITECTURE MAINTENANCE PROTEIN MBAA"/>
    <property type="match status" value="1"/>
</dbReference>
<gene>
    <name evidence="5" type="ORF">JP09_005785</name>
</gene>
<keyword evidence="2" id="KW-1133">Transmembrane helix</keyword>
<dbReference type="Gene3D" id="3.30.450.20">
    <property type="entry name" value="PAS domain"/>
    <property type="match status" value="3"/>
</dbReference>
<organism evidence="5 6">
    <name type="scientific">Dehalogenimonas etheniformans</name>
    <dbReference type="NCBI Taxonomy" id="1536648"/>
    <lineage>
        <taxon>Bacteria</taxon>
        <taxon>Bacillati</taxon>
        <taxon>Chloroflexota</taxon>
        <taxon>Dehalococcoidia</taxon>
        <taxon>Dehalococcoidales</taxon>
        <taxon>Dehalococcoidaceae</taxon>
        <taxon>Dehalogenimonas</taxon>
    </lineage>
</organism>
<dbReference type="GO" id="GO:0006355">
    <property type="term" value="P:regulation of DNA-templated transcription"/>
    <property type="evidence" value="ECO:0007669"/>
    <property type="project" value="InterPro"/>
</dbReference>
<dbReference type="InterPro" id="IPR052155">
    <property type="entry name" value="Biofilm_reg_signaling"/>
</dbReference>
<dbReference type="AlphaFoldDB" id="A0A2P5P7N8"/>
<evidence type="ECO:0000256" key="2">
    <source>
        <dbReference type="SAM" id="Phobius"/>
    </source>
</evidence>
<dbReference type="SMART" id="SM00304">
    <property type="entry name" value="HAMP"/>
    <property type="match status" value="1"/>
</dbReference>
<accession>A0A2P5P7N8</accession>
<evidence type="ECO:0000259" key="4">
    <source>
        <dbReference type="PROSITE" id="PS50885"/>
    </source>
</evidence>
<evidence type="ECO:0000313" key="6">
    <source>
        <dbReference type="Proteomes" id="UP000235653"/>
    </source>
</evidence>
<dbReference type="NCBIfam" id="TIGR00229">
    <property type="entry name" value="sensory_box"/>
    <property type="match status" value="3"/>
</dbReference>
<keyword evidence="1" id="KW-0175">Coiled coil</keyword>
<dbReference type="Proteomes" id="UP000235653">
    <property type="component" value="Unassembled WGS sequence"/>
</dbReference>
<dbReference type="Pfam" id="PF00989">
    <property type="entry name" value="PAS"/>
    <property type="match status" value="1"/>
</dbReference>
<evidence type="ECO:0000259" key="3">
    <source>
        <dbReference type="PROSITE" id="PS50112"/>
    </source>
</evidence>
<dbReference type="InterPro" id="IPR003660">
    <property type="entry name" value="HAMP_dom"/>
</dbReference>
<dbReference type="SMART" id="SM00091">
    <property type="entry name" value="PAS"/>
    <property type="match status" value="3"/>
</dbReference>
<dbReference type="InterPro" id="IPR013767">
    <property type="entry name" value="PAS_fold"/>
</dbReference>
<dbReference type="InterPro" id="IPR035965">
    <property type="entry name" value="PAS-like_dom_sf"/>
</dbReference>
<dbReference type="EMBL" id="JQAN02000009">
    <property type="protein sequence ID" value="PPD58300.1"/>
    <property type="molecule type" value="Genomic_DNA"/>
</dbReference>
<dbReference type="GO" id="GO:0007165">
    <property type="term" value="P:signal transduction"/>
    <property type="evidence" value="ECO:0007669"/>
    <property type="project" value="InterPro"/>
</dbReference>
<dbReference type="OrthoDB" id="9779734at2"/>
<feature type="domain" description="HAMP" evidence="4">
    <location>
        <begin position="112"/>
        <end position="164"/>
    </location>
</feature>
<keyword evidence="2" id="KW-0472">Membrane</keyword>
<dbReference type="Pfam" id="PF08448">
    <property type="entry name" value="PAS_4"/>
    <property type="match status" value="1"/>
</dbReference>
<protein>
    <submittedName>
        <fullName evidence="5">PAS domain S-box protein</fullName>
    </submittedName>
</protein>
<keyword evidence="2" id="KW-0812">Transmembrane</keyword>
<feature type="coiled-coil region" evidence="1">
    <location>
        <begin position="169"/>
        <end position="217"/>
    </location>
</feature>
<dbReference type="Pfam" id="PF00672">
    <property type="entry name" value="HAMP"/>
    <property type="match status" value="1"/>
</dbReference>
<dbReference type="SUPFAM" id="SSF55785">
    <property type="entry name" value="PYP-like sensor domain (PAS domain)"/>
    <property type="match status" value="3"/>
</dbReference>
<feature type="transmembrane region" description="Helical" evidence="2">
    <location>
        <begin position="89"/>
        <end position="109"/>
    </location>
</feature>
<evidence type="ECO:0000313" key="5">
    <source>
        <dbReference type="EMBL" id="PPD58300.1"/>
    </source>
</evidence>
<sequence length="631" mass="71204">MTSMPWPLRTPNALALVANTRAAADSIYVTFEDIAGIIETSVASDPAYLILIANSWQQLQGPIQDMTSNSSTLAALLERNGDSVQQREIFLTVTILILAIGYFIANYFLVYRRTLSSMADLQAGVRFVGSGNLGYSIPTKYDDEISDLARSFNKMAANLKTITASKSDLEREITRRTEAEEELRATNQDLQENALKLEQEINERKKVEQALRESEAKALALVKYAPTGIYEIDLNGPKFISVNEAMCALTGYSREELFSMNPMSLLDEESQKKFAERIKRRVAGQQLETEVSYRFNKKDGKLIDIVLNVAFSKEKPCTALVIGHDISERKQAEALLQSTLERFYTMLGSMYAGVLLMTMDGKVEFVNQAFCDAYGLTMSPDALKGITTAELLAMARPAFKNPDQAEARIIEILANKQSVTGEQFELSNGQTAIRDFTPITVDGKFVGMIGTQTDITKLKRVEQALAASNQKNAEILDSITDDFYVLDRDWNFTYANKQFTDKIGKEPSDFVGNNIWTMFPKHIGTIFEDNFRATMEKQEIRRFDIQGKYTQAWYRMTAFPSVEGITVIGEDITEFKQAEDSLRESYAELERINRAAVGRELRMIELKKEINRYYVATGQPPRYMLNPEEDK</sequence>
<dbReference type="Gene3D" id="6.10.340.10">
    <property type="match status" value="1"/>
</dbReference>
<comment type="caution">
    <text evidence="5">The sequence shown here is derived from an EMBL/GenBank/DDBJ whole genome shotgun (WGS) entry which is preliminary data.</text>
</comment>
<name>A0A2P5P7N8_9CHLR</name>
<dbReference type="Pfam" id="PF13426">
    <property type="entry name" value="PAS_9"/>
    <property type="match status" value="1"/>
</dbReference>
<dbReference type="PANTHER" id="PTHR44757">
    <property type="entry name" value="DIGUANYLATE CYCLASE DGCP"/>
    <property type="match status" value="1"/>
</dbReference>
<dbReference type="CDD" id="cd00130">
    <property type="entry name" value="PAS"/>
    <property type="match status" value="3"/>
</dbReference>
<evidence type="ECO:0000256" key="1">
    <source>
        <dbReference type="SAM" id="Coils"/>
    </source>
</evidence>